<proteinExistence type="predicted"/>
<dbReference type="RefSeq" id="WP_055306900.1">
    <property type="nucleotide sequence ID" value="NZ_DAWDAH010000009.1"/>
</dbReference>
<comment type="caution">
    <text evidence="11">The sequence shown here is derived from an EMBL/GenBank/DDBJ whole genome shotgun (WGS) entry which is preliminary data.</text>
</comment>
<comment type="subcellular location">
    <subcellularLocation>
        <location evidence="1">Endoplasmic reticulum membrane</location>
        <topology evidence="1">Multi-pass membrane protein</topology>
    </subcellularLocation>
</comment>
<dbReference type="InterPro" id="IPR007315">
    <property type="entry name" value="PIG-V/Gpi18"/>
</dbReference>
<dbReference type="PANTHER" id="PTHR12468:SF2">
    <property type="entry name" value="GPI MANNOSYLTRANSFERASE 2"/>
    <property type="match status" value="1"/>
</dbReference>
<accession>A0ABV1C0T8</accession>
<keyword evidence="12" id="KW-1185">Reference proteome</keyword>
<feature type="transmembrane region" description="Helical" evidence="10">
    <location>
        <begin position="21"/>
        <end position="43"/>
    </location>
</feature>
<evidence type="ECO:0000256" key="7">
    <source>
        <dbReference type="ARBA" id="ARBA00022824"/>
    </source>
</evidence>
<keyword evidence="9 10" id="KW-0472">Membrane</keyword>
<evidence type="ECO:0008006" key="13">
    <source>
        <dbReference type="Google" id="ProtNLM"/>
    </source>
</evidence>
<gene>
    <name evidence="11" type="ORF">WMO14_10450</name>
</gene>
<feature type="transmembrane region" description="Helical" evidence="10">
    <location>
        <begin position="384"/>
        <end position="401"/>
    </location>
</feature>
<evidence type="ECO:0000256" key="9">
    <source>
        <dbReference type="ARBA" id="ARBA00023136"/>
    </source>
</evidence>
<evidence type="ECO:0000313" key="12">
    <source>
        <dbReference type="Proteomes" id="UP001442364"/>
    </source>
</evidence>
<evidence type="ECO:0000256" key="8">
    <source>
        <dbReference type="ARBA" id="ARBA00022989"/>
    </source>
</evidence>
<feature type="transmembrane region" description="Helical" evidence="10">
    <location>
        <begin position="104"/>
        <end position="123"/>
    </location>
</feature>
<comment type="pathway">
    <text evidence="2">Glycolipid biosynthesis; glycosylphosphatidylinositol-anchor biosynthesis.</text>
</comment>
<dbReference type="Proteomes" id="UP001442364">
    <property type="component" value="Unassembled WGS sequence"/>
</dbReference>
<evidence type="ECO:0000256" key="10">
    <source>
        <dbReference type="SAM" id="Phobius"/>
    </source>
</evidence>
<evidence type="ECO:0000256" key="4">
    <source>
        <dbReference type="ARBA" id="ARBA00022676"/>
    </source>
</evidence>
<dbReference type="PANTHER" id="PTHR12468">
    <property type="entry name" value="GPI MANNOSYLTRANSFERASE 2"/>
    <property type="match status" value="1"/>
</dbReference>
<feature type="transmembrane region" description="Helical" evidence="10">
    <location>
        <begin position="335"/>
        <end position="353"/>
    </location>
</feature>
<reference evidence="11 12" key="1">
    <citation type="submission" date="2024-03" db="EMBL/GenBank/DDBJ databases">
        <title>Human intestinal bacterial collection.</title>
        <authorList>
            <person name="Pauvert C."/>
            <person name="Hitch T.C.A."/>
            <person name="Clavel T."/>
        </authorList>
    </citation>
    <scope>NUCLEOTIDE SEQUENCE [LARGE SCALE GENOMIC DNA]</scope>
    <source>
        <strain evidence="11 12">CLA-AA-H255</strain>
    </source>
</reference>
<keyword evidence="7" id="KW-0256">Endoplasmic reticulum</keyword>
<keyword evidence="5" id="KW-0808">Transferase</keyword>
<evidence type="ECO:0000256" key="5">
    <source>
        <dbReference type="ARBA" id="ARBA00022679"/>
    </source>
</evidence>
<feature type="transmembrane region" description="Helical" evidence="10">
    <location>
        <begin position="360"/>
        <end position="378"/>
    </location>
</feature>
<keyword evidence="4" id="KW-0328">Glycosyltransferase</keyword>
<sequence length="433" mass="48878">MFKAVAGYYKDNERLRLLVKIIAVWLISRAVMLLMVPVMNLIADEPHQWLYYMNPWDAEWYKGIVENGYQPPKSSGMASWAFFPLYPLVCMAVRLVTMGSIDTYAVGMTVSNICIIIAVYYAVKYADIELDMKKYNKKTVEDIIIFLMLAGPFAVYYGAMYTEALFILCVILCFYNSARHNYMAAGIAAAMASATRIVGCMLVFVLITYMFMETCAECRAKHNSEMKDNKEAGIIDKCMLTEEAGILIAGNISLASVIRTFIKNVIKEPKKLVAIMISPLGIFIYMNYLRYFCGDSWAFYHVQRAWRTQKMFPVIGVLFKSCTGQLSAASGVKTLNGIILGWLCVITLMLYAAMIRKKHYALGIFGIIVLLIPLTSSVMSTLRFIMGSFVIYIGVAEIIAGCNRYVRYGIITLLSIVEIVVISAWYFWDGLLM</sequence>
<feature type="transmembrane region" description="Helical" evidence="10">
    <location>
        <begin position="143"/>
        <end position="175"/>
    </location>
</feature>
<keyword evidence="8 10" id="KW-1133">Transmembrane helix</keyword>
<evidence type="ECO:0000256" key="6">
    <source>
        <dbReference type="ARBA" id="ARBA00022692"/>
    </source>
</evidence>
<dbReference type="EMBL" id="JBBMER010000007">
    <property type="protein sequence ID" value="MEQ2380301.1"/>
    <property type="molecule type" value="Genomic_DNA"/>
</dbReference>
<keyword evidence="3" id="KW-0337">GPI-anchor biosynthesis</keyword>
<feature type="transmembrane region" description="Helical" evidence="10">
    <location>
        <begin position="408"/>
        <end position="428"/>
    </location>
</feature>
<feature type="transmembrane region" description="Helical" evidence="10">
    <location>
        <begin position="187"/>
        <end position="212"/>
    </location>
</feature>
<name>A0ABV1C0T8_9FIRM</name>
<protein>
    <recommendedName>
        <fullName evidence="13">Glycosyltransferase RgtA/B/C/D-like domain-containing protein</fullName>
    </recommendedName>
</protein>
<evidence type="ECO:0000256" key="3">
    <source>
        <dbReference type="ARBA" id="ARBA00022502"/>
    </source>
</evidence>
<evidence type="ECO:0000313" key="11">
    <source>
        <dbReference type="EMBL" id="MEQ2380301.1"/>
    </source>
</evidence>
<keyword evidence="6 10" id="KW-0812">Transmembrane</keyword>
<evidence type="ECO:0000256" key="2">
    <source>
        <dbReference type="ARBA" id="ARBA00004687"/>
    </source>
</evidence>
<evidence type="ECO:0000256" key="1">
    <source>
        <dbReference type="ARBA" id="ARBA00004477"/>
    </source>
</evidence>
<feature type="transmembrane region" description="Helical" evidence="10">
    <location>
        <begin position="274"/>
        <end position="292"/>
    </location>
</feature>
<organism evidence="11 12">
    <name type="scientific">[Lactobacillus] rogosae</name>
    <dbReference type="NCBI Taxonomy" id="706562"/>
    <lineage>
        <taxon>Bacteria</taxon>
        <taxon>Bacillati</taxon>
        <taxon>Bacillota</taxon>
        <taxon>Clostridia</taxon>
        <taxon>Lachnospirales</taxon>
        <taxon>Lachnospiraceae</taxon>
        <taxon>Lachnospira</taxon>
    </lineage>
</organism>